<proteinExistence type="predicted"/>
<sequence length="498" mass="54953">MPFTGYEMEENETEETGFFEENASIKSEDSVSSSVLSLEGDRKETIINLQSKEAVLRAIHDGEDGVDRCPVCAWELEDGECAQCGPQFDDNGTTSWKNSIDNFSDMDETSEHGMSGEEVGNKKEDKGLPKTFQEAPIPQVNIWKQRAESKAAKSKVSNATPANKPAASVAKSPAQNSPNKAGDATANSARKGKDFSANGGYQNLRDGGHENEGDEGEEPRPGVQPVSSTLGAGSTTSTNPQASTNMESTIVPPTTGEVGHFDIGSTTENDENKQRPPPTVTQPSTNSSYRPTAAASRPPDNKLQDPKQAATREQLRRERQADEFWAQYHRDRQERREGRKMNEQSHPADDWEARLEEGRRRVEQEHRDRQQETRHNPSINAAPADISEDEDWGAQLEEGRRRLAELRRTEETAASDARTVNDPLRRRNTTGIGENGQLDRLPGVTSDSSSAPRPISERHGADAILASQIADAQADIQRAEARIAARRDREQRERMVEA</sequence>
<name>A0A5N5DNN6_9PEZI</name>
<evidence type="ECO:0000256" key="1">
    <source>
        <dbReference type="SAM" id="MobiDB-lite"/>
    </source>
</evidence>
<keyword evidence="3" id="KW-1185">Reference proteome</keyword>
<feature type="compositionally biased region" description="Acidic residues" evidence="1">
    <location>
        <begin position="7"/>
        <end position="18"/>
    </location>
</feature>
<dbReference type="AlphaFoldDB" id="A0A5N5DNN6"/>
<dbReference type="OrthoDB" id="6105938at2759"/>
<dbReference type="EMBL" id="VCHE01000012">
    <property type="protein sequence ID" value="KAB2578404.1"/>
    <property type="molecule type" value="Genomic_DNA"/>
</dbReference>
<feature type="compositionally biased region" description="Polar residues" evidence="1">
    <location>
        <begin position="239"/>
        <end position="252"/>
    </location>
</feature>
<protein>
    <submittedName>
        <fullName evidence="2">Uncharacterized protein</fullName>
    </submittedName>
</protein>
<reference evidence="2 3" key="1">
    <citation type="journal article" date="2019" name="Sci. Rep.">
        <title>A multi-omics analysis of the grapevine pathogen Lasiodiplodia theobromae reveals that temperature affects the expression of virulence- and pathogenicity-related genes.</title>
        <authorList>
            <person name="Felix C."/>
            <person name="Meneses R."/>
            <person name="Goncalves M.F.M."/>
            <person name="Tilleman L."/>
            <person name="Duarte A.S."/>
            <person name="Jorrin-Novo J.V."/>
            <person name="Van de Peer Y."/>
            <person name="Deforce D."/>
            <person name="Van Nieuwerburgh F."/>
            <person name="Esteves A.C."/>
            <person name="Alves A."/>
        </authorList>
    </citation>
    <scope>NUCLEOTIDE SEQUENCE [LARGE SCALE GENOMIC DNA]</scope>
    <source>
        <strain evidence="2 3">LA-SOL3</strain>
    </source>
</reference>
<comment type="caution">
    <text evidence="2">The sequence shown here is derived from an EMBL/GenBank/DDBJ whole genome shotgun (WGS) entry which is preliminary data.</text>
</comment>
<feature type="compositionally biased region" description="Basic and acidic residues" evidence="1">
    <location>
        <begin position="397"/>
        <end position="411"/>
    </location>
</feature>
<feature type="compositionally biased region" description="Basic and acidic residues" evidence="1">
    <location>
        <begin position="109"/>
        <end position="128"/>
    </location>
</feature>
<dbReference type="Proteomes" id="UP000325902">
    <property type="component" value="Unassembled WGS sequence"/>
</dbReference>
<gene>
    <name evidence="2" type="ORF">DBV05_g3071</name>
</gene>
<feature type="compositionally biased region" description="Basic and acidic residues" evidence="1">
    <location>
        <begin position="313"/>
        <end position="375"/>
    </location>
</feature>
<evidence type="ECO:0000313" key="2">
    <source>
        <dbReference type="EMBL" id="KAB2578404.1"/>
    </source>
</evidence>
<feature type="compositionally biased region" description="Polar residues" evidence="1">
    <location>
        <begin position="90"/>
        <end position="102"/>
    </location>
</feature>
<feature type="region of interest" description="Disordered" evidence="1">
    <location>
        <begin position="1"/>
        <end position="39"/>
    </location>
</feature>
<feature type="region of interest" description="Disordered" evidence="1">
    <location>
        <begin position="86"/>
        <end position="457"/>
    </location>
</feature>
<accession>A0A5N5DNN6</accession>
<evidence type="ECO:0000313" key="3">
    <source>
        <dbReference type="Proteomes" id="UP000325902"/>
    </source>
</evidence>
<feature type="compositionally biased region" description="Polar residues" evidence="1">
    <location>
        <begin position="281"/>
        <end position="290"/>
    </location>
</feature>
<feature type="compositionally biased region" description="Low complexity" evidence="1">
    <location>
        <begin position="227"/>
        <end position="238"/>
    </location>
</feature>
<organism evidence="2 3">
    <name type="scientific">Lasiodiplodia theobromae</name>
    <dbReference type="NCBI Taxonomy" id="45133"/>
    <lineage>
        <taxon>Eukaryota</taxon>
        <taxon>Fungi</taxon>
        <taxon>Dikarya</taxon>
        <taxon>Ascomycota</taxon>
        <taxon>Pezizomycotina</taxon>
        <taxon>Dothideomycetes</taxon>
        <taxon>Dothideomycetes incertae sedis</taxon>
        <taxon>Botryosphaeriales</taxon>
        <taxon>Botryosphaeriaceae</taxon>
        <taxon>Lasiodiplodia</taxon>
    </lineage>
</organism>